<reference evidence="11 12" key="1">
    <citation type="submission" date="2021-06" db="EMBL/GenBank/DDBJ databases">
        <title>Whole genome sequences of Flavobacterium sp. KK2020170 and assembly.</title>
        <authorList>
            <person name="Kitahara K."/>
            <person name="Miyoshi S."/>
            <person name="Uesaka K."/>
        </authorList>
    </citation>
    <scope>NUCLEOTIDE SEQUENCE [LARGE SCALE GENOMIC DNA]</scope>
    <source>
        <strain evidence="11 12">KK2020170</strain>
    </source>
</reference>
<evidence type="ECO:0000259" key="10">
    <source>
        <dbReference type="PROSITE" id="PS52015"/>
    </source>
</evidence>
<evidence type="ECO:0000256" key="7">
    <source>
        <dbReference type="ARBA" id="ARBA00022927"/>
    </source>
</evidence>
<keyword evidence="3" id="KW-0813">Transport</keyword>
<evidence type="ECO:0000256" key="8">
    <source>
        <dbReference type="ARBA" id="ARBA00022989"/>
    </source>
</evidence>
<keyword evidence="8" id="KW-1133">Transmembrane helix</keyword>
<keyword evidence="12" id="KW-1185">Reference proteome</keyword>
<evidence type="ECO:0000256" key="4">
    <source>
        <dbReference type="ARBA" id="ARBA00022475"/>
    </source>
</evidence>
<accession>A0ABN6HS82</accession>
<evidence type="ECO:0000313" key="12">
    <source>
        <dbReference type="Proteomes" id="UP000825258"/>
    </source>
</evidence>
<dbReference type="SUPFAM" id="SSF74653">
    <property type="entry name" value="TolA/TonB C-terminal domain"/>
    <property type="match status" value="1"/>
</dbReference>
<gene>
    <name evidence="11" type="ORF">KK2020170_03370</name>
</gene>
<dbReference type="Proteomes" id="UP000825258">
    <property type="component" value="Chromosome"/>
</dbReference>
<dbReference type="PROSITE" id="PS52015">
    <property type="entry name" value="TONB_CTD"/>
    <property type="match status" value="1"/>
</dbReference>
<feature type="domain" description="TonB C-terminal" evidence="10">
    <location>
        <begin position="53"/>
        <end position="143"/>
    </location>
</feature>
<evidence type="ECO:0000256" key="1">
    <source>
        <dbReference type="ARBA" id="ARBA00004383"/>
    </source>
</evidence>
<evidence type="ECO:0000256" key="5">
    <source>
        <dbReference type="ARBA" id="ARBA00022519"/>
    </source>
</evidence>
<keyword evidence="5" id="KW-0997">Cell inner membrane</keyword>
<proteinExistence type="inferred from homology"/>
<name>A0ABN6HS82_9FLAO</name>
<keyword evidence="6" id="KW-0812">Transmembrane</keyword>
<keyword evidence="7" id="KW-0653">Protein transport</keyword>
<dbReference type="InterPro" id="IPR051045">
    <property type="entry name" value="TonB-dependent_transducer"/>
</dbReference>
<comment type="subcellular location">
    <subcellularLocation>
        <location evidence="1">Cell inner membrane</location>
        <topology evidence="1">Single-pass membrane protein</topology>
        <orientation evidence="1">Periplasmic side</orientation>
    </subcellularLocation>
</comment>
<keyword evidence="4" id="KW-1003">Cell membrane</keyword>
<evidence type="ECO:0000313" key="11">
    <source>
        <dbReference type="EMBL" id="BCY27469.1"/>
    </source>
</evidence>
<keyword evidence="9" id="KW-0472">Membrane</keyword>
<dbReference type="PANTHER" id="PTHR33446:SF2">
    <property type="entry name" value="PROTEIN TONB"/>
    <property type="match status" value="1"/>
</dbReference>
<dbReference type="InterPro" id="IPR037682">
    <property type="entry name" value="TonB_C"/>
</dbReference>
<evidence type="ECO:0000256" key="6">
    <source>
        <dbReference type="ARBA" id="ARBA00022692"/>
    </source>
</evidence>
<evidence type="ECO:0000256" key="9">
    <source>
        <dbReference type="ARBA" id="ARBA00023136"/>
    </source>
</evidence>
<comment type="similarity">
    <text evidence="2">Belongs to the TonB family.</text>
</comment>
<protein>
    <recommendedName>
        <fullName evidence="10">TonB C-terminal domain-containing protein</fullName>
    </recommendedName>
</protein>
<sequence length="143" mass="16691">MKRIFTTIFILLFYSSFSQILDNENRDYSFIELDEYPTTQECQNHSRQEKFDCFKQFLNDHVNKNFNYPEKAIKNKISGKVLITFTINKEGKVDSILTDGSDEILQKEARRIISILPQFKPGIESGKPVNVKYSVPLTFKLPD</sequence>
<dbReference type="NCBIfam" id="TIGR01352">
    <property type="entry name" value="tonB_Cterm"/>
    <property type="match status" value="1"/>
</dbReference>
<evidence type="ECO:0000256" key="3">
    <source>
        <dbReference type="ARBA" id="ARBA00022448"/>
    </source>
</evidence>
<dbReference type="EMBL" id="AP024749">
    <property type="protein sequence ID" value="BCY27469.1"/>
    <property type="molecule type" value="Genomic_DNA"/>
</dbReference>
<evidence type="ECO:0000256" key="2">
    <source>
        <dbReference type="ARBA" id="ARBA00006555"/>
    </source>
</evidence>
<dbReference type="Pfam" id="PF03544">
    <property type="entry name" value="TonB_C"/>
    <property type="match status" value="1"/>
</dbReference>
<dbReference type="RefSeq" id="WP_221259088.1">
    <property type="nucleotide sequence ID" value="NZ_AP024749.1"/>
</dbReference>
<dbReference type="InterPro" id="IPR006260">
    <property type="entry name" value="TonB/TolA_C"/>
</dbReference>
<dbReference type="PANTHER" id="PTHR33446">
    <property type="entry name" value="PROTEIN TONB-RELATED"/>
    <property type="match status" value="1"/>
</dbReference>
<organism evidence="11 12">
    <name type="scientific">Flavobacterium okayamense</name>
    <dbReference type="NCBI Taxonomy" id="2830782"/>
    <lineage>
        <taxon>Bacteria</taxon>
        <taxon>Pseudomonadati</taxon>
        <taxon>Bacteroidota</taxon>
        <taxon>Flavobacteriia</taxon>
        <taxon>Flavobacteriales</taxon>
        <taxon>Flavobacteriaceae</taxon>
        <taxon>Flavobacterium</taxon>
    </lineage>
</organism>
<dbReference type="Gene3D" id="3.30.1150.10">
    <property type="match status" value="1"/>
</dbReference>